<feature type="compositionally biased region" description="Low complexity" evidence="1">
    <location>
        <begin position="192"/>
        <end position="205"/>
    </location>
</feature>
<dbReference type="Gene3D" id="3.30.70.330">
    <property type="match status" value="1"/>
</dbReference>
<dbReference type="EMBL" id="CAJNNV010024406">
    <property type="protein sequence ID" value="CAE8609778.1"/>
    <property type="molecule type" value="Genomic_DNA"/>
</dbReference>
<evidence type="ECO:0000313" key="4">
    <source>
        <dbReference type="EMBL" id="CAE8718677.1"/>
    </source>
</evidence>
<dbReference type="SUPFAM" id="SSF54928">
    <property type="entry name" value="RNA-binding domain, RBD"/>
    <property type="match status" value="1"/>
</dbReference>
<dbReference type="OMA" id="SSARIMH"/>
<dbReference type="InterPro" id="IPR012677">
    <property type="entry name" value="Nucleotide-bd_a/b_plait_sf"/>
</dbReference>
<dbReference type="Proteomes" id="UP000654075">
    <property type="component" value="Unassembled WGS sequence"/>
</dbReference>
<dbReference type="Pfam" id="PF04059">
    <property type="entry name" value="RRM_2"/>
    <property type="match status" value="1"/>
</dbReference>
<protein>
    <recommendedName>
        <fullName evidence="2">Mei2-like C-terminal RNA recognition motif domain-containing protein</fullName>
    </recommendedName>
</protein>
<evidence type="ECO:0000313" key="3">
    <source>
        <dbReference type="EMBL" id="CAE8609778.1"/>
    </source>
</evidence>
<reference evidence="3" key="1">
    <citation type="submission" date="2021-02" db="EMBL/GenBank/DDBJ databases">
        <authorList>
            <person name="Dougan E. K."/>
            <person name="Rhodes N."/>
            <person name="Thang M."/>
            <person name="Chan C."/>
        </authorList>
    </citation>
    <scope>NUCLEOTIDE SEQUENCE</scope>
</reference>
<feature type="region of interest" description="Disordered" evidence="1">
    <location>
        <begin position="158"/>
        <end position="211"/>
    </location>
</feature>
<keyword evidence="5" id="KW-1185">Reference proteome</keyword>
<dbReference type="Proteomes" id="UP000626109">
    <property type="component" value="Unassembled WGS sequence"/>
</dbReference>
<sequence length="267" mass="29657">MCRTENTHKEVLAAEQSAEAARQDSPTPCSDAMLTVMMRNVPNSLTQDGLISLIDQAGFVGSWDFLYLPMLKGRPNNCGYAFINFVDVFHAQTFKDLFQGMRLHGANSKLNIRPAALQGFGPNYAHYSSARIMHDKTASKPFFLRPATLEELHLMRVKQSSRGHQRRSGGDIEKLVAKQERERLGSNSTVASRSWSHNSSSGSGSEAHAEQMKEGWVDNSNMMGGAETVTVCQLPTYPWYAAPPSLDCFGDTRKEEYSIASIIRFSL</sequence>
<accession>A0A813FHA3</accession>
<dbReference type="InterPro" id="IPR007201">
    <property type="entry name" value="Mei2-like_Rrm_C"/>
</dbReference>
<dbReference type="OrthoDB" id="417481at2759"/>
<dbReference type="AlphaFoldDB" id="A0A813FHA3"/>
<feature type="compositionally biased region" description="Basic residues" evidence="1">
    <location>
        <begin position="158"/>
        <end position="167"/>
    </location>
</feature>
<feature type="domain" description="Mei2-like C-terminal RNA recognition motif" evidence="2">
    <location>
        <begin position="35"/>
        <end position="109"/>
    </location>
</feature>
<proteinExistence type="predicted"/>
<dbReference type="InterPro" id="IPR035979">
    <property type="entry name" value="RBD_domain_sf"/>
</dbReference>
<dbReference type="GO" id="GO:0003676">
    <property type="term" value="F:nucleic acid binding"/>
    <property type="evidence" value="ECO:0007669"/>
    <property type="project" value="InterPro"/>
</dbReference>
<evidence type="ECO:0000259" key="2">
    <source>
        <dbReference type="Pfam" id="PF04059"/>
    </source>
</evidence>
<evidence type="ECO:0000256" key="1">
    <source>
        <dbReference type="SAM" id="MobiDB-lite"/>
    </source>
</evidence>
<evidence type="ECO:0000313" key="5">
    <source>
        <dbReference type="Proteomes" id="UP000654075"/>
    </source>
</evidence>
<gene>
    <name evidence="3" type="ORF">PGLA1383_LOCUS27605</name>
    <name evidence="4" type="ORF">PGLA2088_LOCUS40207</name>
</gene>
<comment type="caution">
    <text evidence="3">The sequence shown here is derived from an EMBL/GenBank/DDBJ whole genome shotgun (WGS) entry which is preliminary data.</text>
</comment>
<feature type="compositionally biased region" description="Basic and acidic residues" evidence="1">
    <location>
        <begin position="168"/>
        <end position="184"/>
    </location>
</feature>
<name>A0A813FHA3_POLGL</name>
<organism evidence="3 5">
    <name type="scientific">Polarella glacialis</name>
    <name type="common">Dinoflagellate</name>
    <dbReference type="NCBI Taxonomy" id="89957"/>
    <lineage>
        <taxon>Eukaryota</taxon>
        <taxon>Sar</taxon>
        <taxon>Alveolata</taxon>
        <taxon>Dinophyceae</taxon>
        <taxon>Suessiales</taxon>
        <taxon>Suessiaceae</taxon>
        <taxon>Polarella</taxon>
    </lineage>
</organism>
<dbReference type="EMBL" id="CAJNNW010033399">
    <property type="protein sequence ID" value="CAE8718677.1"/>
    <property type="molecule type" value="Genomic_DNA"/>
</dbReference>